<protein>
    <submittedName>
        <fullName evidence="2">Uncharacterized protein</fullName>
    </submittedName>
</protein>
<accession>A0A915JLH4</accession>
<organism evidence="1 2">
    <name type="scientific">Romanomermis culicivorax</name>
    <name type="common">Nematode worm</name>
    <dbReference type="NCBI Taxonomy" id="13658"/>
    <lineage>
        <taxon>Eukaryota</taxon>
        <taxon>Metazoa</taxon>
        <taxon>Ecdysozoa</taxon>
        <taxon>Nematoda</taxon>
        <taxon>Enoplea</taxon>
        <taxon>Dorylaimia</taxon>
        <taxon>Mermithida</taxon>
        <taxon>Mermithoidea</taxon>
        <taxon>Mermithidae</taxon>
        <taxon>Romanomermis</taxon>
    </lineage>
</organism>
<dbReference type="Proteomes" id="UP000887565">
    <property type="component" value="Unplaced"/>
</dbReference>
<keyword evidence="1" id="KW-1185">Reference proteome</keyword>
<dbReference type="AlphaFoldDB" id="A0A915JLH4"/>
<proteinExistence type="predicted"/>
<name>A0A915JLH4_ROMCU</name>
<evidence type="ECO:0000313" key="2">
    <source>
        <dbReference type="WBParaSite" id="nRc.2.0.1.t26871-RA"/>
    </source>
</evidence>
<sequence length="255" mass="26889">MHSIRSSFFSLQLRPRIAHTLPRSAFERLKEANITSTYFCSSEGVSFDDFSTSFSSISVSILSSLSTTVTSSFFSGFATAALVVSSGSGDSFSVNLVGSTFVATDSAGVLSSSALQVSSGSIMVPLGSTTLVSGAAGASFLPGEASLEEDSVVAACDSARSARRSTQEPAPRYVALAGVRQFAPTILLLLQATLNAMMCIVKINYSWLAPNHARSLRPKGLNVLSATDGFVKKLTDDFDDEADFICQPSFAQKDD</sequence>
<dbReference type="WBParaSite" id="nRc.2.0.1.t26871-RA">
    <property type="protein sequence ID" value="nRc.2.0.1.t26871-RA"/>
    <property type="gene ID" value="nRc.2.0.1.g26871"/>
</dbReference>
<reference evidence="2" key="1">
    <citation type="submission" date="2022-11" db="UniProtKB">
        <authorList>
            <consortium name="WormBaseParasite"/>
        </authorList>
    </citation>
    <scope>IDENTIFICATION</scope>
</reference>
<evidence type="ECO:0000313" key="1">
    <source>
        <dbReference type="Proteomes" id="UP000887565"/>
    </source>
</evidence>